<dbReference type="PANTHER" id="PTHR46202">
    <property type="entry name" value="DNA EXCISION REPAIR PROTEIN ERCC-8"/>
    <property type="match status" value="1"/>
</dbReference>
<dbReference type="InterPro" id="IPR020472">
    <property type="entry name" value="WD40_PAC1"/>
</dbReference>
<gene>
    <name evidence="6" type="ORF">TWF696_002669</name>
</gene>
<dbReference type="PROSITE" id="PS50294">
    <property type="entry name" value="WD_REPEATS_REGION"/>
    <property type="match status" value="3"/>
</dbReference>
<evidence type="ECO:0000256" key="3">
    <source>
        <dbReference type="ARBA" id="ARBA00022763"/>
    </source>
</evidence>
<evidence type="ECO:0000313" key="6">
    <source>
        <dbReference type="EMBL" id="KAK6334167.1"/>
    </source>
</evidence>
<organism evidence="6 7">
    <name type="scientific">Orbilia brochopaga</name>
    <dbReference type="NCBI Taxonomy" id="3140254"/>
    <lineage>
        <taxon>Eukaryota</taxon>
        <taxon>Fungi</taxon>
        <taxon>Dikarya</taxon>
        <taxon>Ascomycota</taxon>
        <taxon>Pezizomycotina</taxon>
        <taxon>Orbiliomycetes</taxon>
        <taxon>Orbiliales</taxon>
        <taxon>Orbiliaceae</taxon>
        <taxon>Orbilia</taxon>
    </lineage>
</organism>
<evidence type="ECO:0000256" key="4">
    <source>
        <dbReference type="ARBA" id="ARBA00023204"/>
    </source>
</evidence>
<evidence type="ECO:0000256" key="5">
    <source>
        <dbReference type="PROSITE-ProRule" id="PRU00221"/>
    </source>
</evidence>
<dbReference type="InterPro" id="IPR042238">
    <property type="entry name" value="Rad28/ERCC8/Ckn1/ATCSA-1"/>
</dbReference>
<comment type="caution">
    <text evidence="6">The sequence shown here is derived from an EMBL/GenBank/DDBJ whole genome shotgun (WGS) entry which is preliminary data.</text>
</comment>
<feature type="repeat" description="WD" evidence="5">
    <location>
        <begin position="194"/>
        <end position="229"/>
    </location>
</feature>
<dbReference type="AlphaFoldDB" id="A0AAV9U2F1"/>
<dbReference type="PANTHER" id="PTHR46202:SF1">
    <property type="entry name" value="DNA EXCISION REPAIR PROTEIN ERCC-8"/>
    <property type="match status" value="1"/>
</dbReference>
<dbReference type="InterPro" id="IPR015943">
    <property type="entry name" value="WD40/YVTN_repeat-like_dom_sf"/>
</dbReference>
<dbReference type="InterPro" id="IPR019775">
    <property type="entry name" value="WD40_repeat_CS"/>
</dbReference>
<sequence>MNISSHLLHRSLTVNVFPTAPADTELSRVFTTFLYDDIGYDPDAQFRATEGLKGHGKGINCIAVDETEGRWMVSGGADGSLLVWDLEREDDEGNFDARSTVMQQDKSRHGVSSTRFNPHNGSLFSTTSYSAVLSLFSLDTASSKPSVISTYPLDSHLYTHSISAASATATIAVAGSSPHIRLIDPRTSSASQTLFGHITSVLSIAWSPIYSSILASGGADGSIRIWDIRFGARCLGSLDVNGPPQPANRSAGRAHEGGVNGLLWTPDGRKVISAGMDAKIRIWRMETGENTNVIFPPVVRNKYQTPFPMLIADDGETMWIGNEEQVLSFEIEEGRMLRRVRIPKSEERDGMGRITGLVERKGHGELYTCHGTKEGKKLANERQGIARWRAEWLFEEEEEAVVVKTEKQQLLEEIFEKATKAPVRFT</sequence>
<dbReference type="Gene3D" id="2.130.10.10">
    <property type="entry name" value="YVTN repeat-like/Quinoprotein amine dehydrogenase"/>
    <property type="match status" value="1"/>
</dbReference>
<accession>A0AAV9U2F1</accession>
<feature type="repeat" description="WD" evidence="5">
    <location>
        <begin position="252"/>
        <end position="293"/>
    </location>
</feature>
<dbReference type="GO" id="GO:0031464">
    <property type="term" value="C:Cul4A-RING E3 ubiquitin ligase complex"/>
    <property type="evidence" value="ECO:0007669"/>
    <property type="project" value="TreeGrafter"/>
</dbReference>
<keyword evidence="2" id="KW-0677">Repeat</keyword>
<dbReference type="GO" id="GO:0000209">
    <property type="term" value="P:protein polyubiquitination"/>
    <property type="evidence" value="ECO:0007669"/>
    <property type="project" value="TreeGrafter"/>
</dbReference>
<proteinExistence type="predicted"/>
<evidence type="ECO:0000256" key="1">
    <source>
        <dbReference type="ARBA" id="ARBA00022574"/>
    </source>
</evidence>
<protein>
    <recommendedName>
        <fullName evidence="8">WD40 repeat-like protein</fullName>
    </recommendedName>
</protein>
<keyword evidence="7" id="KW-1185">Reference proteome</keyword>
<dbReference type="SMART" id="SM00320">
    <property type="entry name" value="WD40"/>
    <property type="match status" value="4"/>
</dbReference>
<dbReference type="PRINTS" id="PR00320">
    <property type="entry name" value="GPROTEINBRPT"/>
</dbReference>
<dbReference type="GO" id="GO:0000109">
    <property type="term" value="C:nucleotide-excision repair complex"/>
    <property type="evidence" value="ECO:0007669"/>
    <property type="project" value="TreeGrafter"/>
</dbReference>
<dbReference type="GO" id="GO:0006283">
    <property type="term" value="P:transcription-coupled nucleotide-excision repair"/>
    <property type="evidence" value="ECO:0007669"/>
    <property type="project" value="InterPro"/>
</dbReference>
<dbReference type="InterPro" id="IPR001680">
    <property type="entry name" value="WD40_rpt"/>
</dbReference>
<keyword evidence="1 5" id="KW-0853">WD repeat</keyword>
<dbReference type="SUPFAM" id="SSF50978">
    <property type="entry name" value="WD40 repeat-like"/>
    <property type="match status" value="1"/>
</dbReference>
<evidence type="ECO:0008006" key="8">
    <source>
        <dbReference type="Google" id="ProtNLM"/>
    </source>
</evidence>
<feature type="repeat" description="WD" evidence="5">
    <location>
        <begin position="52"/>
        <end position="94"/>
    </location>
</feature>
<dbReference type="GO" id="GO:0043161">
    <property type="term" value="P:proteasome-mediated ubiquitin-dependent protein catabolic process"/>
    <property type="evidence" value="ECO:0007669"/>
    <property type="project" value="TreeGrafter"/>
</dbReference>
<keyword evidence="3" id="KW-0227">DNA damage</keyword>
<dbReference type="Pfam" id="PF00400">
    <property type="entry name" value="WD40"/>
    <property type="match status" value="3"/>
</dbReference>
<dbReference type="PROSITE" id="PS00678">
    <property type="entry name" value="WD_REPEATS_1"/>
    <property type="match status" value="2"/>
</dbReference>
<dbReference type="EMBL" id="JAVHNQ010000013">
    <property type="protein sequence ID" value="KAK6334167.1"/>
    <property type="molecule type" value="Genomic_DNA"/>
</dbReference>
<dbReference type="InterPro" id="IPR036322">
    <property type="entry name" value="WD40_repeat_dom_sf"/>
</dbReference>
<dbReference type="PROSITE" id="PS50082">
    <property type="entry name" value="WD_REPEATS_2"/>
    <property type="match status" value="3"/>
</dbReference>
<evidence type="ECO:0000313" key="7">
    <source>
        <dbReference type="Proteomes" id="UP001375240"/>
    </source>
</evidence>
<evidence type="ECO:0000256" key="2">
    <source>
        <dbReference type="ARBA" id="ARBA00022737"/>
    </source>
</evidence>
<name>A0AAV9U2F1_9PEZI</name>
<reference evidence="6 7" key="1">
    <citation type="submission" date="2019-10" db="EMBL/GenBank/DDBJ databases">
        <authorList>
            <person name="Palmer J.M."/>
        </authorList>
    </citation>
    <scope>NUCLEOTIDE SEQUENCE [LARGE SCALE GENOMIC DNA]</scope>
    <source>
        <strain evidence="6 7">TWF696</strain>
    </source>
</reference>
<keyword evidence="4" id="KW-0234">DNA repair</keyword>
<dbReference type="Proteomes" id="UP001375240">
    <property type="component" value="Unassembled WGS sequence"/>
</dbReference>